<feature type="compositionally biased region" description="Basic and acidic residues" evidence="3">
    <location>
        <begin position="724"/>
        <end position="774"/>
    </location>
</feature>
<dbReference type="Proteomes" id="UP001217754">
    <property type="component" value="Chromosome 5"/>
</dbReference>
<gene>
    <name evidence="5" type="ORF">MJAP1_002813</name>
</gene>
<evidence type="ECO:0000256" key="3">
    <source>
        <dbReference type="SAM" id="MobiDB-lite"/>
    </source>
</evidence>
<evidence type="ECO:0000259" key="4">
    <source>
        <dbReference type="SMART" id="SM01127"/>
    </source>
</evidence>
<dbReference type="AlphaFoldDB" id="A0AAF0F7P2"/>
<sequence>MASRVVSVSSAEAGREVCRPPVAPAWFHAHGQVWVPFSEADNDALEEGWTQCRPALEERAAQTEEVASAPKEDAVGWLPSLLWYSKPATHASVLPPPPPPPAPNLRKTPLVHRRLDPDEDDETKQFRVSVLEDRLFEVDLEKMIIFPALWPGYDQGVMRATWFYVASDGACSPIAWGSALSADLDRVYEEAKPWNLVGRLRASLNVGKAKSDSDAAQLFDLPSVAGGAKVLFDSTSSARVYTQNLSSKLLSFLWEPLVVRGYENAKAASVRMQENSASNVIATAWSRRNDASPSTPSDNKKKPEGPTEGTIVEGITPTPVDTMSTWGALSEAFMSRARAFRSGAAPTTPPAQEWNADEVLPDPAVLDFSETSSLGALSDDLYADVQSTADLEEREKGEAPPEHIVFCIHGIGQKLTEDYMATHFVHDVERMRTVMRQQMQDPALSTQLSGGRVRLIPICWRHDVEFDPDHGHYKLQDITNNATIPAVRTVISKVLLDIPFYFSSHHEAMLTAVRLETNRLYRLFLQRNPDFEQCGGRVSILGHSLGAALSSDLLKDQPTDVAPLSTSEAPGIHRTSPHLLFNVTHFFSVGSPLPLLYYLSGAELIARRRTDPENPLQADEDVTCNKVGQQGCLATEYVHNIYASTDPCSFQISATVDAAYARLLRPVEVPRDPLMLDRALNQPRLSIGSVMRTWLHPKDKGEKDKQGKEGGKEEEQPEANIQENAREDQHAHDQGKEKKKLEKEVEQDEHGEASVKLGEQGKKEIIIDEAHSENAQEPASTPPSSDKETESPSDPTRTPKAPSRTLASPRGETPQPEESKDEKTPPPLSLHELELGERRFQALNPYGCIDFVVDGGTVNQFTQYIDMFRAHMSYWTNPAFSNYLLKQLVPNENVVPTTPYRSPSMHAAQEILDPTTDSV</sequence>
<dbReference type="EMBL" id="CP119962">
    <property type="protein sequence ID" value="WFD39832.1"/>
    <property type="molecule type" value="Genomic_DNA"/>
</dbReference>
<dbReference type="GO" id="GO:0046872">
    <property type="term" value="F:metal ion binding"/>
    <property type="evidence" value="ECO:0007669"/>
    <property type="project" value="InterPro"/>
</dbReference>
<proteinExistence type="predicted"/>
<dbReference type="InterPro" id="IPR004177">
    <property type="entry name" value="DDHD_dom"/>
</dbReference>
<reference evidence="5" key="1">
    <citation type="submission" date="2023-03" db="EMBL/GenBank/DDBJ databases">
        <title>Mating type loci evolution in Malassezia.</title>
        <authorList>
            <person name="Coelho M.A."/>
        </authorList>
    </citation>
    <scope>NUCLEOTIDE SEQUENCE</scope>
    <source>
        <strain evidence="5">CBS 9431</strain>
    </source>
</reference>
<keyword evidence="6" id="KW-1185">Reference proteome</keyword>
<dbReference type="RefSeq" id="XP_060122729.1">
    <property type="nucleotide sequence ID" value="XM_060266746.1"/>
</dbReference>
<comment type="catalytic activity">
    <reaction evidence="2">
        <text>a monoacylglycerol + H2O = glycerol + a fatty acid + H(+)</text>
        <dbReference type="Rhea" id="RHEA:15245"/>
        <dbReference type="ChEBI" id="CHEBI:15377"/>
        <dbReference type="ChEBI" id="CHEBI:15378"/>
        <dbReference type="ChEBI" id="CHEBI:17408"/>
        <dbReference type="ChEBI" id="CHEBI:17754"/>
        <dbReference type="ChEBI" id="CHEBI:28868"/>
    </reaction>
</comment>
<accession>A0AAF0F7P2</accession>
<dbReference type="InterPro" id="IPR057826">
    <property type="entry name" value="WWE_C20G8.02"/>
</dbReference>
<feature type="domain" description="DDHD" evidence="4">
    <location>
        <begin position="579"/>
        <end position="890"/>
    </location>
</feature>
<dbReference type="Pfam" id="PF02862">
    <property type="entry name" value="DDHD"/>
    <property type="match status" value="1"/>
</dbReference>
<dbReference type="SMART" id="SM01127">
    <property type="entry name" value="DDHD"/>
    <property type="match status" value="1"/>
</dbReference>
<dbReference type="InterPro" id="IPR058055">
    <property type="entry name" value="PA-PLA1"/>
</dbReference>
<dbReference type="InterPro" id="IPR029058">
    <property type="entry name" value="AB_hydrolase_fold"/>
</dbReference>
<protein>
    <recommendedName>
        <fullName evidence="4">DDHD domain-containing protein</fullName>
    </recommendedName>
</protein>
<feature type="region of interest" description="Disordered" evidence="3">
    <location>
        <begin position="691"/>
        <end position="829"/>
    </location>
</feature>
<dbReference type="PANTHER" id="PTHR23509:SF6">
    <property type="entry name" value="PHOSPHOLIPASE C1020.13C-RELATED"/>
    <property type="match status" value="1"/>
</dbReference>
<comment type="catalytic activity">
    <reaction evidence="1">
        <text>a diacylglycerol + H2O = a monoacylglycerol + a fatty acid + H(+)</text>
        <dbReference type="Rhea" id="RHEA:32731"/>
        <dbReference type="ChEBI" id="CHEBI:15377"/>
        <dbReference type="ChEBI" id="CHEBI:15378"/>
        <dbReference type="ChEBI" id="CHEBI:17408"/>
        <dbReference type="ChEBI" id="CHEBI:18035"/>
        <dbReference type="ChEBI" id="CHEBI:28868"/>
    </reaction>
</comment>
<evidence type="ECO:0000313" key="6">
    <source>
        <dbReference type="Proteomes" id="UP001217754"/>
    </source>
</evidence>
<dbReference type="GO" id="GO:0005737">
    <property type="term" value="C:cytoplasm"/>
    <property type="evidence" value="ECO:0007669"/>
    <property type="project" value="TreeGrafter"/>
</dbReference>
<dbReference type="GO" id="GO:0004620">
    <property type="term" value="F:phospholipase activity"/>
    <property type="evidence" value="ECO:0007669"/>
    <property type="project" value="TreeGrafter"/>
</dbReference>
<feature type="compositionally biased region" description="Basic and acidic residues" evidence="3">
    <location>
        <begin position="696"/>
        <end position="714"/>
    </location>
</feature>
<evidence type="ECO:0000256" key="1">
    <source>
        <dbReference type="ARBA" id="ARBA00047591"/>
    </source>
</evidence>
<evidence type="ECO:0000256" key="2">
    <source>
        <dbReference type="ARBA" id="ARBA00048461"/>
    </source>
</evidence>
<dbReference type="SUPFAM" id="SSF53474">
    <property type="entry name" value="alpha/beta-Hydrolases"/>
    <property type="match status" value="1"/>
</dbReference>
<evidence type="ECO:0000313" key="5">
    <source>
        <dbReference type="EMBL" id="WFD39832.1"/>
    </source>
</evidence>
<feature type="compositionally biased region" description="Polar residues" evidence="3">
    <location>
        <begin position="775"/>
        <end position="784"/>
    </location>
</feature>
<name>A0AAF0F7P2_9BASI</name>
<dbReference type="Pfam" id="PF23463">
    <property type="entry name" value="WWE_2"/>
    <property type="match status" value="1"/>
</dbReference>
<dbReference type="GeneID" id="85226464"/>
<feature type="region of interest" description="Disordered" evidence="3">
    <location>
        <begin position="284"/>
        <end position="317"/>
    </location>
</feature>
<organism evidence="5 6">
    <name type="scientific">Malassezia japonica</name>
    <dbReference type="NCBI Taxonomy" id="223818"/>
    <lineage>
        <taxon>Eukaryota</taxon>
        <taxon>Fungi</taxon>
        <taxon>Dikarya</taxon>
        <taxon>Basidiomycota</taxon>
        <taxon>Ustilaginomycotina</taxon>
        <taxon>Malasseziomycetes</taxon>
        <taxon>Malasseziales</taxon>
        <taxon>Malasseziaceae</taxon>
        <taxon>Malassezia</taxon>
    </lineage>
</organism>
<dbReference type="PANTHER" id="PTHR23509">
    <property type="entry name" value="PA-PL1 PHOSPHOLIPASE FAMILY"/>
    <property type="match status" value="1"/>
</dbReference>